<dbReference type="AlphaFoldDB" id="A0A0P1FDL1"/>
<dbReference type="Pfam" id="PF12680">
    <property type="entry name" value="SnoaL_2"/>
    <property type="match status" value="1"/>
</dbReference>
<accession>A0A0P1FDL1</accession>
<dbReference type="EMBL" id="CYPW01000040">
    <property type="protein sequence ID" value="CUH54123.1"/>
    <property type="molecule type" value="Genomic_DNA"/>
</dbReference>
<gene>
    <name evidence="2" type="ORF">SHM7688_03593</name>
</gene>
<dbReference type="RefSeq" id="WP_058241281.1">
    <property type="nucleotide sequence ID" value="NZ_CYPW01000040.1"/>
</dbReference>
<evidence type="ECO:0000259" key="1">
    <source>
        <dbReference type="Pfam" id="PF12680"/>
    </source>
</evidence>
<keyword evidence="3" id="KW-1185">Reference proteome</keyword>
<dbReference type="GO" id="GO:0030638">
    <property type="term" value="P:polyketide metabolic process"/>
    <property type="evidence" value="ECO:0007669"/>
    <property type="project" value="InterPro"/>
</dbReference>
<protein>
    <submittedName>
        <fullName evidence="2">Putative ester cyclase</fullName>
    </submittedName>
</protein>
<sequence>MTPKELVLAFFTAAFVDHDPQAADALVTPDYIQHNPQIPTGAQGLAGFIPMVAQSGMTVTTHRVLAEGDLVVLHSSFDNADAFGAPSLAAFDIFRVQDGKVAEHWDNLQPIPQTTASGRGMLDGPTEIKDHDHTEANKALVLGFVRDVLGGAAPEKAPQYSEVYMQHNPQLADGIDGLMAGTKAWADQGYVITKFEPQIVVAEGNFVFVASDANVSGEPWAFFDLWRIEDNKIVEHWDVVAPTPAQMAHDNGKF</sequence>
<evidence type="ECO:0000313" key="3">
    <source>
        <dbReference type="Proteomes" id="UP000054823"/>
    </source>
</evidence>
<proteinExistence type="predicted"/>
<reference evidence="2 3" key="1">
    <citation type="submission" date="2015-09" db="EMBL/GenBank/DDBJ databases">
        <authorList>
            <consortium name="Swine Surveillance"/>
        </authorList>
    </citation>
    <scope>NUCLEOTIDE SEQUENCE [LARGE SCALE GENOMIC DNA]</scope>
    <source>
        <strain evidence="2 3">CECT 7688</strain>
    </source>
</reference>
<organism evidence="2 3">
    <name type="scientific">Shimia marina</name>
    <dbReference type="NCBI Taxonomy" id="321267"/>
    <lineage>
        <taxon>Bacteria</taxon>
        <taxon>Pseudomonadati</taxon>
        <taxon>Pseudomonadota</taxon>
        <taxon>Alphaproteobacteria</taxon>
        <taxon>Rhodobacterales</taxon>
        <taxon>Roseobacteraceae</taxon>
    </lineage>
</organism>
<dbReference type="Proteomes" id="UP000054823">
    <property type="component" value="Unassembled WGS sequence"/>
</dbReference>
<dbReference type="InterPro" id="IPR037401">
    <property type="entry name" value="SnoaL-like"/>
</dbReference>
<name>A0A0P1FDL1_9RHOB</name>
<feature type="domain" description="SnoaL-like" evidence="1">
    <location>
        <begin position="8"/>
        <end position="104"/>
    </location>
</feature>
<evidence type="ECO:0000313" key="2">
    <source>
        <dbReference type="EMBL" id="CUH54123.1"/>
    </source>
</evidence>
<dbReference type="PANTHER" id="PTHR38436">
    <property type="entry name" value="POLYKETIDE CYCLASE SNOAL-LIKE DOMAIN"/>
    <property type="match status" value="1"/>
</dbReference>
<dbReference type="InterPro" id="IPR032710">
    <property type="entry name" value="NTF2-like_dom_sf"/>
</dbReference>
<dbReference type="InterPro" id="IPR009959">
    <property type="entry name" value="Cyclase_SnoaL-like"/>
</dbReference>
<dbReference type="Gene3D" id="3.10.450.50">
    <property type="match status" value="2"/>
</dbReference>
<dbReference type="OrthoDB" id="9812089at2"/>
<dbReference type="SUPFAM" id="SSF54427">
    <property type="entry name" value="NTF2-like"/>
    <property type="match status" value="2"/>
</dbReference>
<dbReference type="PANTHER" id="PTHR38436:SF1">
    <property type="entry name" value="ESTER CYCLASE"/>
    <property type="match status" value="1"/>
</dbReference>